<keyword evidence="16 22" id="KW-1015">Disulfide bond</keyword>
<proteinExistence type="inferred from homology"/>
<evidence type="ECO:0000256" key="7">
    <source>
        <dbReference type="ARBA" id="ARBA00022692"/>
    </source>
</evidence>
<gene>
    <name evidence="27" type="ORF">LSTR_LSTR011771</name>
</gene>
<dbReference type="InterPro" id="IPR018097">
    <property type="entry name" value="EGF_Ca-bd_CS"/>
</dbReference>
<evidence type="ECO:0000313" key="28">
    <source>
        <dbReference type="Proteomes" id="UP000291343"/>
    </source>
</evidence>
<keyword evidence="8" id="KW-0732">Signal</keyword>
<evidence type="ECO:0000256" key="6">
    <source>
        <dbReference type="ARBA" id="ARBA00022536"/>
    </source>
</evidence>
<dbReference type="PROSITE" id="PS01186">
    <property type="entry name" value="EGF_2"/>
    <property type="match status" value="4"/>
</dbReference>
<feature type="compositionally biased region" description="Low complexity" evidence="24">
    <location>
        <begin position="575"/>
        <end position="588"/>
    </location>
</feature>
<evidence type="ECO:0008006" key="29">
    <source>
        <dbReference type="Google" id="ProtNLM"/>
    </source>
</evidence>
<name>A0A482XN47_LAOST</name>
<dbReference type="SMART" id="SM00248">
    <property type="entry name" value="ANK"/>
    <property type="match status" value="7"/>
</dbReference>
<evidence type="ECO:0000256" key="20">
    <source>
        <dbReference type="ARBA" id="ARBA00023242"/>
    </source>
</evidence>
<evidence type="ECO:0000256" key="22">
    <source>
        <dbReference type="PROSITE-ProRule" id="PRU00076"/>
    </source>
</evidence>
<evidence type="ECO:0000256" key="8">
    <source>
        <dbReference type="ARBA" id="ARBA00022729"/>
    </source>
</evidence>
<dbReference type="SUPFAM" id="SSF57184">
    <property type="entry name" value="Growth factor receptor domain"/>
    <property type="match status" value="1"/>
</dbReference>
<evidence type="ECO:0000256" key="2">
    <source>
        <dbReference type="ARBA" id="ARBA00004251"/>
    </source>
</evidence>
<feature type="repeat" description="ANK" evidence="21">
    <location>
        <begin position="740"/>
        <end position="772"/>
    </location>
</feature>
<sequence length="1238" mass="132408">VSRDTLCHNGTCEDFGNSHRCHCQDGYAGSYCAREVNECESAPCQNGATCQDLVGSYLCQCATGFQGQNCELNVDDCQPNPCQNGGTCHDQINKFSCSCPPGTLGIICEINVDDCMPGSCHNNGTCVDRVGGFECKCPPGFVGGRCEGDINECLSNPCGVQGTLDCVQLVNNYHCNCKPGYMGRHCEVKVNFCDSFPCQNGGQCEAKEAGHVCLCPPQYSGRNCEFFGHDCDSDPCQNGGICSRLTGGGYRCTCPPGTTGTHCELDSRDECASRPCQHGAYCQDRIGDYACYCPQSWSGKNCDVHDPSFQGTPVYDAYCKEHYANGHCDYGCNSAECNWDGLDCEPSEVAPNEEVAEGVIKVVILMNERMFRDNQISFLREMGHQLRSTVRIKSDRDGEQKIKPFRQTQGVEVFLELDNRRCAVSADAECFPSAQQAADFLAATAQTHKLSTSFPIHSISGISDDDLHPPAGATYVLIGVFLVTLVALLLGVLVTAQRKRAHGITWFPEGFLRHQSSQRRTSRRRGPDGQEMRNLNKNSSVSCLEGGGGVGGPLGQWSDDEELPPAAKKSRGDPSAASAASAASATTTDYEDMWSHQPHLDSRNVILTPPSMETVDVRGPCGMTPLMVAAVKGGGGLDEGVGIDEGVEDDSTVAVIADLVAQGAELNAQMDKTGETSLHLAARYARADAAKRLLDAGAEANAQDNTGRTPLHAAVAADAMGVFQILLRNRATNLNAKMHDGTTPLILAARLAIEGMVEDLINADADINAADNSGKAALHWAAAVNNVDAVNILLAHGANRDAQDDKDETPLFLAAREGSFEASKALLDHFANREITDHMDRLPRDVASERLHHDIVRLLDEHVPRSPQMVSVIPNGPLLGSPNHHHLITHPTVIGSGPGGKPGSKAKKRPKSGVGAQGAGGASPNSPDNETQQQLQQGNGNQLVRRKPSVKKSRKNAPSGVNCLEGATDLGLASGLSALDQPLGPGLYGNQQLPQPPAYEDCIKNTVSLHHQHQLGGLDPTYQYQPLAAFQAPGGFQEPSPPHSITMSPSPIKSRPSLPTSPTHMAAMRRAAATQQQQQQQQHAAAAGGNNVMQHFDFSDLPQAAATAYTSGNSQQQQQAASGVNQQNLAAAFQQQQQQQQQNVAAHQQQLNAAAAAHQQQQVAAHQQIQAAAAAAAQQQYYHYLTPPSDSLQGPESFSTPSPDSPWHWSSSSPHSNSDWSEGISSPNNNKHSDAIYI</sequence>
<keyword evidence="4" id="KW-0217">Developmental protein</keyword>
<dbReference type="GO" id="GO:0005634">
    <property type="term" value="C:nucleus"/>
    <property type="evidence" value="ECO:0007669"/>
    <property type="project" value="UniProtKB-SubCell"/>
</dbReference>
<dbReference type="InParanoid" id="A0A482XN47"/>
<keyword evidence="14 21" id="KW-0040">ANK repeat</keyword>
<keyword evidence="12" id="KW-1133">Transmembrane helix</keyword>
<dbReference type="PROSITE" id="PS00010">
    <property type="entry name" value="ASX_HYDROXYL"/>
    <property type="match status" value="4"/>
</dbReference>
<dbReference type="OrthoDB" id="283575at2759"/>
<feature type="region of interest" description="Disordered" evidence="24">
    <location>
        <begin position="515"/>
        <end position="591"/>
    </location>
</feature>
<evidence type="ECO:0000256" key="1">
    <source>
        <dbReference type="ARBA" id="ARBA00004123"/>
    </source>
</evidence>
<dbReference type="Gene3D" id="3.30.70.3310">
    <property type="match status" value="1"/>
</dbReference>
<feature type="disulfide bond" evidence="22">
    <location>
        <begin position="254"/>
        <end position="263"/>
    </location>
</feature>
<dbReference type="SUPFAM" id="SSF57196">
    <property type="entry name" value="EGF/Laminin"/>
    <property type="match status" value="5"/>
</dbReference>
<dbReference type="PROSITE" id="PS00022">
    <property type="entry name" value="EGF_1"/>
    <property type="match status" value="8"/>
</dbReference>
<dbReference type="Pfam" id="PF12796">
    <property type="entry name" value="Ank_2"/>
    <property type="match status" value="2"/>
</dbReference>
<feature type="region of interest" description="Disordered" evidence="24">
    <location>
        <begin position="881"/>
        <end position="962"/>
    </location>
</feature>
<dbReference type="GO" id="GO:0005911">
    <property type="term" value="C:cell-cell junction"/>
    <property type="evidence" value="ECO:0007669"/>
    <property type="project" value="UniProtKB-ARBA"/>
</dbReference>
<feature type="region of interest" description="Disordered" evidence="24">
    <location>
        <begin position="1186"/>
        <end position="1238"/>
    </location>
</feature>
<evidence type="ECO:0000256" key="23">
    <source>
        <dbReference type="SAM" id="Coils"/>
    </source>
</evidence>
<dbReference type="FunFam" id="2.10.25.10:FF:000006">
    <property type="entry name" value="Versican core protein-like isoform 1"/>
    <property type="match status" value="1"/>
</dbReference>
<keyword evidence="17" id="KW-0010">Activator</keyword>
<dbReference type="InterPro" id="IPR035993">
    <property type="entry name" value="Notch-like_dom_sf"/>
</dbReference>
<evidence type="ECO:0000256" key="24">
    <source>
        <dbReference type="SAM" id="MobiDB-lite"/>
    </source>
</evidence>
<dbReference type="CDD" id="cd21706">
    <property type="entry name" value="JMTM_dNotch"/>
    <property type="match status" value="1"/>
</dbReference>
<feature type="domain" description="EGF-like" evidence="25">
    <location>
        <begin position="3"/>
        <end position="33"/>
    </location>
</feature>
<feature type="domain" description="EGF-like" evidence="25">
    <location>
        <begin position="227"/>
        <end position="264"/>
    </location>
</feature>
<evidence type="ECO:0000256" key="12">
    <source>
        <dbReference type="ARBA" id="ARBA00022989"/>
    </source>
</evidence>
<dbReference type="InterPro" id="IPR011656">
    <property type="entry name" value="Notch_NODP_dom"/>
</dbReference>
<dbReference type="PROSITE" id="PS50026">
    <property type="entry name" value="EGF_3"/>
    <property type="match status" value="8"/>
</dbReference>
<evidence type="ECO:0000256" key="4">
    <source>
        <dbReference type="ARBA" id="ARBA00022473"/>
    </source>
</evidence>
<dbReference type="CDD" id="cd00054">
    <property type="entry name" value="EGF_CA"/>
    <property type="match status" value="8"/>
</dbReference>
<evidence type="ECO:0000256" key="11">
    <source>
        <dbReference type="ARBA" id="ARBA00022976"/>
    </source>
</evidence>
<keyword evidence="6 22" id="KW-0245">EGF-like domain</keyword>
<dbReference type="SMART" id="SM01334">
    <property type="entry name" value="DUF3454"/>
    <property type="match status" value="1"/>
</dbReference>
<dbReference type="Proteomes" id="UP000291343">
    <property type="component" value="Unassembled WGS sequence"/>
</dbReference>
<dbReference type="InterPro" id="IPR002110">
    <property type="entry name" value="Ankyrin_rpt"/>
</dbReference>
<dbReference type="GO" id="GO:0120035">
    <property type="term" value="P:regulation of plasma membrane bounded cell projection organization"/>
    <property type="evidence" value="ECO:0007669"/>
    <property type="project" value="UniProtKB-ARBA"/>
</dbReference>
<dbReference type="SMART" id="SM00181">
    <property type="entry name" value="EGF"/>
    <property type="match status" value="8"/>
</dbReference>
<feature type="disulfide bond" evidence="22">
    <location>
        <begin position="215"/>
        <end position="224"/>
    </location>
</feature>
<dbReference type="GO" id="GO:0048056">
    <property type="term" value="P:R3/R4 cell differentiation"/>
    <property type="evidence" value="ECO:0007669"/>
    <property type="project" value="UniProtKB-ARBA"/>
</dbReference>
<feature type="compositionally biased region" description="Polar residues" evidence="24">
    <location>
        <begin position="1188"/>
        <end position="1198"/>
    </location>
</feature>
<dbReference type="Gene3D" id="2.10.25.10">
    <property type="entry name" value="Laminin"/>
    <property type="match status" value="7"/>
</dbReference>
<dbReference type="EMBL" id="QKKF02005315">
    <property type="protein sequence ID" value="RZF46940.1"/>
    <property type="molecule type" value="Genomic_DNA"/>
</dbReference>
<dbReference type="GO" id="GO:0016318">
    <property type="term" value="P:ommatidial rotation"/>
    <property type="evidence" value="ECO:0007669"/>
    <property type="project" value="UniProtKB-ARBA"/>
</dbReference>
<evidence type="ECO:0000256" key="21">
    <source>
        <dbReference type="PROSITE-ProRule" id="PRU00023"/>
    </source>
</evidence>
<feature type="disulfide bond" evidence="22">
    <location>
        <begin position="137"/>
        <end position="146"/>
    </location>
</feature>
<evidence type="ECO:0000259" key="25">
    <source>
        <dbReference type="PROSITE" id="PS50026"/>
    </source>
</evidence>
<evidence type="ECO:0000256" key="17">
    <source>
        <dbReference type="ARBA" id="ARBA00023159"/>
    </source>
</evidence>
<dbReference type="PRINTS" id="PR00010">
    <property type="entry name" value="EGFBLOOD"/>
</dbReference>
<dbReference type="SUPFAM" id="SSF48403">
    <property type="entry name" value="Ankyrin repeat"/>
    <property type="match status" value="1"/>
</dbReference>
<feature type="disulfide bond" evidence="22">
    <location>
        <begin position="61"/>
        <end position="70"/>
    </location>
</feature>
<dbReference type="SMR" id="A0A482XN47"/>
<dbReference type="Pfam" id="PF12661">
    <property type="entry name" value="hEGF"/>
    <property type="match status" value="4"/>
</dbReference>
<dbReference type="Pfam" id="PF00008">
    <property type="entry name" value="EGF"/>
    <property type="match status" value="4"/>
</dbReference>
<dbReference type="SMART" id="SM00179">
    <property type="entry name" value="EGF_CA"/>
    <property type="match status" value="8"/>
</dbReference>
<feature type="region of interest" description="Disordered" evidence="24">
    <location>
        <begin position="1037"/>
        <end position="1065"/>
    </location>
</feature>
<keyword evidence="28" id="KW-1185">Reference proteome</keyword>
<keyword evidence="11" id="KW-0914">Notch signaling pathway</keyword>
<dbReference type="GO" id="GO:0009986">
    <property type="term" value="C:cell surface"/>
    <property type="evidence" value="ECO:0007669"/>
    <property type="project" value="TreeGrafter"/>
</dbReference>
<protein>
    <recommendedName>
        <fullName evidence="29">Notch</fullName>
    </recommendedName>
</protein>
<dbReference type="PROSITE" id="PS01187">
    <property type="entry name" value="EGF_CA"/>
    <property type="match status" value="2"/>
</dbReference>
<dbReference type="InterPro" id="IPR051355">
    <property type="entry name" value="Notch/Slit_guidance"/>
</dbReference>
<evidence type="ECO:0000256" key="18">
    <source>
        <dbReference type="ARBA" id="ARBA00023163"/>
    </source>
</evidence>
<dbReference type="GO" id="GO:0050769">
    <property type="term" value="P:positive regulation of neurogenesis"/>
    <property type="evidence" value="ECO:0007669"/>
    <property type="project" value="UniProtKB-ARBA"/>
</dbReference>
<evidence type="ECO:0000256" key="5">
    <source>
        <dbReference type="ARBA" id="ARBA00022475"/>
    </source>
</evidence>
<feature type="disulfide bond" evidence="22">
    <location>
        <begin position="177"/>
        <end position="186"/>
    </location>
</feature>
<keyword evidence="9" id="KW-0677">Repeat</keyword>
<evidence type="ECO:0000259" key="26">
    <source>
        <dbReference type="PROSITE" id="PS50258"/>
    </source>
</evidence>
<dbReference type="FunFam" id="2.10.25.10:FF:000109">
    <property type="entry name" value="Notch homolog 4, [Drosophila]"/>
    <property type="match status" value="2"/>
</dbReference>
<evidence type="ECO:0000256" key="14">
    <source>
        <dbReference type="ARBA" id="ARBA00023043"/>
    </source>
</evidence>
<evidence type="ECO:0000313" key="27">
    <source>
        <dbReference type="EMBL" id="RZF46940.1"/>
    </source>
</evidence>
<feature type="compositionally biased region" description="Basic residues" evidence="24">
    <location>
        <begin position="944"/>
        <end position="955"/>
    </location>
</feature>
<evidence type="ECO:0000256" key="3">
    <source>
        <dbReference type="ARBA" id="ARBA00005847"/>
    </source>
</evidence>
<dbReference type="InterPro" id="IPR010660">
    <property type="entry name" value="Notch_NOD_dom"/>
</dbReference>
<feature type="domain" description="EGF-like" evidence="25">
    <location>
        <begin position="111"/>
        <end position="147"/>
    </location>
</feature>
<feature type="domain" description="EGF-like" evidence="25">
    <location>
        <begin position="73"/>
        <end position="109"/>
    </location>
</feature>
<dbReference type="GO" id="GO:0007411">
    <property type="term" value="P:axon guidance"/>
    <property type="evidence" value="ECO:0007669"/>
    <property type="project" value="TreeGrafter"/>
</dbReference>
<feature type="repeat" description="ANK" evidence="21">
    <location>
        <begin position="806"/>
        <end position="838"/>
    </location>
</feature>
<evidence type="ECO:0000256" key="9">
    <source>
        <dbReference type="ARBA" id="ARBA00022737"/>
    </source>
</evidence>
<dbReference type="InterPro" id="IPR001881">
    <property type="entry name" value="EGF-like_Ca-bd_dom"/>
</dbReference>
<dbReference type="SMART" id="SM01338">
    <property type="entry name" value="NOD"/>
    <property type="match status" value="1"/>
</dbReference>
<feature type="coiled-coil region" evidence="23">
    <location>
        <begin position="1130"/>
        <end position="1157"/>
    </location>
</feature>
<feature type="disulfide bond" evidence="22">
    <location>
        <begin position="23"/>
        <end position="32"/>
    </location>
</feature>
<dbReference type="PROSITE" id="PS50258">
    <property type="entry name" value="LNR"/>
    <property type="match status" value="1"/>
</dbReference>
<evidence type="ECO:0000256" key="15">
    <source>
        <dbReference type="ARBA" id="ARBA00023136"/>
    </source>
</evidence>
<dbReference type="InterPro" id="IPR000152">
    <property type="entry name" value="EGF-type_Asp/Asn_hydroxyl_site"/>
</dbReference>
<dbReference type="InterPro" id="IPR000742">
    <property type="entry name" value="EGF"/>
</dbReference>
<dbReference type="PROSITE" id="PS50297">
    <property type="entry name" value="ANK_REP_REGION"/>
    <property type="match status" value="4"/>
</dbReference>
<accession>A0A482XN47</accession>
<dbReference type="PANTHER" id="PTHR45836:SF23">
    <property type="entry name" value="NEUROGENIC LOCUS NOTCH HOMOLOG PROTEIN 1"/>
    <property type="match status" value="1"/>
</dbReference>
<dbReference type="SUPFAM" id="SSF90193">
    <property type="entry name" value="Notch domain"/>
    <property type="match status" value="1"/>
</dbReference>
<comment type="subcellular location">
    <subcellularLocation>
        <location evidence="2">Cell membrane</location>
        <topology evidence="2">Single-pass type I membrane protein</topology>
    </subcellularLocation>
    <subcellularLocation>
        <location evidence="1">Nucleus</location>
    </subcellularLocation>
</comment>
<evidence type="ECO:0000256" key="10">
    <source>
        <dbReference type="ARBA" id="ARBA00022782"/>
    </source>
</evidence>
<dbReference type="FunFam" id="1.25.40.20:FF:000005">
    <property type="entry name" value="Neurogenic locus notch 1"/>
    <property type="match status" value="1"/>
</dbReference>
<dbReference type="PANTHER" id="PTHR45836">
    <property type="entry name" value="SLIT HOMOLOG"/>
    <property type="match status" value="1"/>
</dbReference>
<keyword evidence="23" id="KW-0175">Coiled coil</keyword>
<feature type="repeat" description="ANK" evidence="21">
    <location>
        <begin position="673"/>
        <end position="705"/>
    </location>
</feature>
<feature type="domain" description="EGF-like" evidence="25">
    <location>
        <begin position="35"/>
        <end position="71"/>
    </location>
</feature>
<keyword evidence="10" id="KW-0221">Differentiation</keyword>
<comment type="caution">
    <text evidence="22">Lacks conserved residue(s) required for the propagation of feature annotation.</text>
</comment>
<keyword evidence="15" id="KW-0472">Membrane</keyword>
<dbReference type="SMART" id="SM00004">
    <property type="entry name" value="NL"/>
    <property type="match status" value="1"/>
</dbReference>
<feature type="domain" description="LNR" evidence="26">
    <location>
        <begin position="311"/>
        <end position="354"/>
    </location>
</feature>
<feature type="disulfide bond" evidence="22">
    <location>
        <begin position="158"/>
        <end position="175"/>
    </location>
</feature>
<organism evidence="27 28">
    <name type="scientific">Laodelphax striatellus</name>
    <name type="common">Small brown planthopper</name>
    <name type="synonym">Delphax striatella</name>
    <dbReference type="NCBI Taxonomy" id="195883"/>
    <lineage>
        <taxon>Eukaryota</taxon>
        <taxon>Metazoa</taxon>
        <taxon>Ecdysozoa</taxon>
        <taxon>Arthropoda</taxon>
        <taxon>Hexapoda</taxon>
        <taxon>Insecta</taxon>
        <taxon>Pterygota</taxon>
        <taxon>Neoptera</taxon>
        <taxon>Paraneoptera</taxon>
        <taxon>Hemiptera</taxon>
        <taxon>Auchenorrhyncha</taxon>
        <taxon>Fulgoroidea</taxon>
        <taxon>Delphacidae</taxon>
        <taxon>Criomorphinae</taxon>
        <taxon>Laodelphax</taxon>
    </lineage>
</organism>
<dbReference type="AlphaFoldDB" id="A0A482XN47"/>
<feature type="compositionally biased region" description="Gly residues" evidence="24">
    <location>
        <begin position="545"/>
        <end position="554"/>
    </location>
</feature>
<reference evidence="27 28" key="1">
    <citation type="journal article" date="2017" name="Gigascience">
        <title>Genome sequence of the small brown planthopper, Laodelphax striatellus.</title>
        <authorList>
            <person name="Zhu J."/>
            <person name="Jiang F."/>
            <person name="Wang X."/>
            <person name="Yang P."/>
            <person name="Bao Y."/>
            <person name="Zhao W."/>
            <person name="Wang W."/>
            <person name="Lu H."/>
            <person name="Wang Q."/>
            <person name="Cui N."/>
            <person name="Li J."/>
            <person name="Chen X."/>
            <person name="Luo L."/>
            <person name="Yu J."/>
            <person name="Kang L."/>
            <person name="Cui F."/>
        </authorList>
    </citation>
    <scope>NUCLEOTIDE SEQUENCE [LARGE SCALE GENOMIC DNA]</scope>
    <source>
        <strain evidence="27">Lst14</strain>
    </source>
</reference>
<dbReference type="InterPro" id="IPR024600">
    <property type="entry name" value="Notch_C"/>
</dbReference>
<dbReference type="InterPro" id="IPR000800">
    <property type="entry name" value="Notch_dom"/>
</dbReference>
<feature type="non-terminal residue" evidence="27">
    <location>
        <position position="1"/>
    </location>
</feature>
<feature type="domain" description="EGF-like" evidence="25">
    <location>
        <begin position="267"/>
        <end position="303"/>
    </location>
</feature>
<dbReference type="SMART" id="SM01339">
    <property type="entry name" value="NODP"/>
    <property type="match status" value="1"/>
</dbReference>
<feature type="disulfide bond" evidence="22">
    <location>
        <begin position="293"/>
        <end position="302"/>
    </location>
</feature>
<feature type="domain" description="EGF-like" evidence="25">
    <location>
        <begin position="189"/>
        <end position="225"/>
    </location>
</feature>
<dbReference type="FunFam" id="2.10.25.10:FF:000004">
    <property type="entry name" value="Neurogenic locus notch 1"/>
    <property type="match status" value="1"/>
</dbReference>
<keyword evidence="20" id="KW-0539">Nucleus</keyword>
<dbReference type="GO" id="GO:0040008">
    <property type="term" value="P:regulation of growth"/>
    <property type="evidence" value="ECO:0007669"/>
    <property type="project" value="UniProtKB-ARBA"/>
</dbReference>
<keyword evidence="13" id="KW-0805">Transcription regulation</keyword>
<feature type="repeat" description="ANK" evidence="21">
    <location>
        <begin position="773"/>
        <end position="805"/>
    </location>
</feature>
<dbReference type="Pfam" id="PF00066">
    <property type="entry name" value="Notch"/>
    <property type="match status" value="1"/>
</dbReference>
<dbReference type="Pfam" id="PF06816">
    <property type="entry name" value="NOD"/>
    <property type="match status" value="1"/>
</dbReference>
<evidence type="ECO:0000256" key="16">
    <source>
        <dbReference type="ARBA" id="ARBA00023157"/>
    </source>
</evidence>
<feature type="compositionally biased region" description="Polar residues" evidence="24">
    <location>
        <begin position="1043"/>
        <end position="1062"/>
    </location>
</feature>
<feature type="repeat" description="ANK" evidence="21">
    <location>
        <begin position="706"/>
        <end position="731"/>
    </location>
</feature>
<dbReference type="Pfam" id="PF00023">
    <property type="entry name" value="Ank"/>
    <property type="match status" value="1"/>
</dbReference>
<dbReference type="GO" id="GO:0007219">
    <property type="term" value="P:Notch signaling pathway"/>
    <property type="evidence" value="ECO:0007669"/>
    <property type="project" value="UniProtKB-KW"/>
</dbReference>
<comment type="caution">
    <text evidence="27">The sequence shown here is derived from an EMBL/GenBank/DDBJ whole genome shotgun (WGS) entry which is preliminary data.</text>
</comment>
<feature type="compositionally biased region" description="Polar residues" evidence="24">
    <location>
        <begin position="533"/>
        <end position="542"/>
    </location>
</feature>
<dbReference type="FunFam" id="2.10.25.10:FF:000146">
    <property type="entry name" value="Putative neurogenic locus notch"/>
    <property type="match status" value="1"/>
</dbReference>
<dbReference type="FunFam" id="2.10.25.10:FF:000434">
    <property type="entry name" value="Predicted protein"/>
    <property type="match status" value="1"/>
</dbReference>
<dbReference type="Gene3D" id="1.25.40.20">
    <property type="entry name" value="Ankyrin repeat-containing domain"/>
    <property type="match status" value="1"/>
</dbReference>
<keyword evidence="19" id="KW-0325">Glycoprotein</keyword>
<dbReference type="Pfam" id="PF07684">
    <property type="entry name" value="NODP"/>
    <property type="match status" value="1"/>
</dbReference>
<dbReference type="GO" id="GO:0005509">
    <property type="term" value="F:calcium ion binding"/>
    <property type="evidence" value="ECO:0007669"/>
    <property type="project" value="InterPro"/>
</dbReference>
<keyword evidence="7" id="KW-0812">Transmembrane</keyword>
<dbReference type="GO" id="GO:0043235">
    <property type="term" value="C:receptor complex"/>
    <property type="evidence" value="ECO:0007669"/>
    <property type="project" value="TreeGrafter"/>
</dbReference>
<dbReference type="InterPro" id="IPR036770">
    <property type="entry name" value="Ankyrin_rpt-contain_sf"/>
</dbReference>
<feature type="compositionally biased region" description="Low complexity" evidence="24">
    <location>
        <begin position="1199"/>
        <end position="1221"/>
    </location>
</feature>
<evidence type="ECO:0000256" key="19">
    <source>
        <dbReference type="ARBA" id="ARBA00023180"/>
    </source>
</evidence>
<keyword evidence="5" id="KW-1003">Cell membrane</keyword>
<dbReference type="GO" id="GO:0005886">
    <property type="term" value="C:plasma membrane"/>
    <property type="evidence" value="ECO:0007669"/>
    <property type="project" value="UniProtKB-SubCell"/>
</dbReference>
<dbReference type="FunFam" id="2.10.25.10:FF:000012">
    <property type="entry name" value="Delta-like protein"/>
    <property type="match status" value="1"/>
</dbReference>
<dbReference type="STRING" id="195883.A0A482XN47"/>
<dbReference type="PROSITE" id="PS50088">
    <property type="entry name" value="ANK_REPEAT"/>
    <property type="match status" value="5"/>
</dbReference>
<keyword evidence="18" id="KW-0804">Transcription</keyword>
<feature type="disulfide bond" evidence="22">
    <location>
        <begin position="99"/>
        <end position="108"/>
    </location>
</feature>
<dbReference type="InterPro" id="IPR009030">
    <property type="entry name" value="Growth_fac_rcpt_cys_sf"/>
</dbReference>
<feature type="compositionally biased region" description="Low complexity" evidence="24">
    <location>
        <begin position="932"/>
        <end position="943"/>
    </location>
</feature>
<dbReference type="PRINTS" id="PR01983">
    <property type="entry name" value="NOTCH"/>
</dbReference>
<dbReference type="InterPro" id="IPR013032">
    <property type="entry name" value="EGF-like_CS"/>
</dbReference>
<evidence type="ECO:0000256" key="13">
    <source>
        <dbReference type="ARBA" id="ARBA00023015"/>
    </source>
</evidence>
<comment type="similarity">
    <text evidence="3">Belongs to the NOTCH family.</text>
</comment>
<feature type="domain" description="EGF-like" evidence="25">
    <location>
        <begin position="149"/>
        <end position="187"/>
    </location>
</feature>